<accession>A0AAW2GJ05</accession>
<organism evidence="2 3">
    <name type="scientific">Cardiocondyla obscurior</name>
    <dbReference type="NCBI Taxonomy" id="286306"/>
    <lineage>
        <taxon>Eukaryota</taxon>
        <taxon>Metazoa</taxon>
        <taxon>Ecdysozoa</taxon>
        <taxon>Arthropoda</taxon>
        <taxon>Hexapoda</taxon>
        <taxon>Insecta</taxon>
        <taxon>Pterygota</taxon>
        <taxon>Neoptera</taxon>
        <taxon>Endopterygota</taxon>
        <taxon>Hymenoptera</taxon>
        <taxon>Apocrita</taxon>
        <taxon>Aculeata</taxon>
        <taxon>Formicoidea</taxon>
        <taxon>Formicidae</taxon>
        <taxon>Myrmicinae</taxon>
        <taxon>Cardiocondyla</taxon>
    </lineage>
</organism>
<reference evidence="2 3" key="1">
    <citation type="submission" date="2023-03" db="EMBL/GenBank/DDBJ databases">
        <title>High recombination rates correlate with genetic variation in Cardiocondyla obscurior ants.</title>
        <authorList>
            <person name="Errbii M."/>
        </authorList>
    </citation>
    <scope>NUCLEOTIDE SEQUENCE [LARGE SCALE GENOMIC DNA]</scope>
    <source>
        <strain evidence="2">Alpha-2009</strain>
        <tissue evidence="2">Whole body</tissue>
    </source>
</reference>
<dbReference type="EMBL" id="JADYXP020000003">
    <property type="protein sequence ID" value="KAL0127655.1"/>
    <property type="molecule type" value="Genomic_DNA"/>
</dbReference>
<sequence length="120" mass="14037">MVAENLEGSRRTDERTKIKVEENLEAVREAVQIRPDERQPRMTLRPRRAGDPETGMQADGSCAEKERRNDDGERSERATRAENGKRTENSAEERWKIVEGGRRKRKGRFKCHEIKRDTCR</sequence>
<keyword evidence="3" id="KW-1185">Reference proteome</keyword>
<feature type="region of interest" description="Disordered" evidence="1">
    <location>
        <begin position="29"/>
        <end position="94"/>
    </location>
</feature>
<comment type="caution">
    <text evidence="2">The sequence shown here is derived from an EMBL/GenBank/DDBJ whole genome shotgun (WGS) entry which is preliminary data.</text>
</comment>
<proteinExistence type="predicted"/>
<evidence type="ECO:0000313" key="2">
    <source>
        <dbReference type="EMBL" id="KAL0127655.1"/>
    </source>
</evidence>
<name>A0AAW2GJ05_9HYME</name>
<evidence type="ECO:0000256" key="1">
    <source>
        <dbReference type="SAM" id="MobiDB-lite"/>
    </source>
</evidence>
<evidence type="ECO:0000313" key="3">
    <source>
        <dbReference type="Proteomes" id="UP001430953"/>
    </source>
</evidence>
<dbReference type="Proteomes" id="UP001430953">
    <property type="component" value="Unassembled WGS sequence"/>
</dbReference>
<protein>
    <submittedName>
        <fullName evidence="2">Uncharacterized protein</fullName>
    </submittedName>
</protein>
<dbReference type="AlphaFoldDB" id="A0AAW2GJ05"/>
<feature type="compositionally biased region" description="Basic and acidic residues" evidence="1">
    <location>
        <begin position="62"/>
        <end position="94"/>
    </location>
</feature>
<gene>
    <name evidence="2" type="ORF">PUN28_003141</name>
</gene>